<dbReference type="NCBIfam" id="TIGR01566">
    <property type="entry name" value="ZF_HD_prot_N"/>
    <property type="match status" value="1"/>
</dbReference>
<dbReference type="GO" id="GO:0050793">
    <property type="term" value="P:regulation of developmental process"/>
    <property type="evidence" value="ECO:0007669"/>
    <property type="project" value="TreeGrafter"/>
</dbReference>
<protein>
    <submittedName>
        <fullName evidence="12">Homeodomain-like protein</fullName>
    </submittedName>
</protein>
<dbReference type="GO" id="GO:0000976">
    <property type="term" value="F:transcription cis-regulatory region binding"/>
    <property type="evidence" value="ECO:0007669"/>
    <property type="project" value="TreeGrafter"/>
</dbReference>
<comment type="caution">
    <text evidence="12">The sequence shown here is derived from an EMBL/GenBank/DDBJ whole genome shotgun (WGS) entry which is preliminary data.</text>
</comment>
<evidence type="ECO:0000256" key="2">
    <source>
        <dbReference type="ARBA" id="ARBA00022723"/>
    </source>
</evidence>
<evidence type="ECO:0000256" key="1">
    <source>
        <dbReference type="ARBA" id="ARBA00004123"/>
    </source>
</evidence>
<dbReference type="FunFam" id="1.10.10.60:FF:000257">
    <property type="entry name" value="Zinc-finger homeodomain protein 2"/>
    <property type="match status" value="1"/>
</dbReference>
<dbReference type="PANTHER" id="PTHR31948:SF140">
    <property type="entry name" value="ZINC-FINGER HOMEODOMAIN PROTEIN 2"/>
    <property type="match status" value="1"/>
</dbReference>
<dbReference type="EMBL" id="LEKV01001658">
    <property type="protein sequence ID" value="KVI06766.1"/>
    <property type="molecule type" value="Genomic_DNA"/>
</dbReference>
<dbReference type="SUPFAM" id="SSF46689">
    <property type="entry name" value="Homeodomain-like"/>
    <property type="match status" value="1"/>
</dbReference>
<keyword evidence="8" id="KW-0804">Transcription</keyword>
<comment type="subcellular location">
    <subcellularLocation>
        <location evidence="1">Nucleus</location>
    </subcellularLocation>
</comment>
<evidence type="ECO:0000256" key="4">
    <source>
        <dbReference type="ARBA" id="ARBA00022833"/>
    </source>
</evidence>
<dbReference type="NCBIfam" id="TIGR01565">
    <property type="entry name" value="homeo_ZF_HD"/>
    <property type="match status" value="1"/>
</dbReference>
<feature type="region of interest" description="Disordered" evidence="10">
    <location>
        <begin position="216"/>
        <end position="260"/>
    </location>
</feature>
<accession>A0A124SGL6</accession>
<organism evidence="12 13">
    <name type="scientific">Cynara cardunculus var. scolymus</name>
    <name type="common">Globe artichoke</name>
    <name type="synonym">Cynara scolymus</name>
    <dbReference type="NCBI Taxonomy" id="59895"/>
    <lineage>
        <taxon>Eukaryota</taxon>
        <taxon>Viridiplantae</taxon>
        <taxon>Streptophyta</taxon>
        <taxon>Embryophyta</taxon>
        <taxon>Tracheophyta</taxon>
        <taxon>Spermatophyta</taxon>
        <taxon>Magnoliopsida</taxon>
        <taxon>eudicotyledons</taxon>
        <taxon>Gunneridae</taxon>
        <taxon>Pentapetalae</taxon>
        <taxon>asterids</taxon>
        <taxon>campanulids</taxon>
        <taxon>Asterales</taxon>
        <taxon>Asteraceae</taxon>
        <taxon>Carduoideae</taxon>
        <taxon>Cardueae</taxon>
        <taxon>Carduinae</taxon>
        <taxon>Cynara</taxon>
    </lineage>
</organism>
<feature type="region of interest" description="Disordered" evidence="10">
    <location>
        <begin position="120"/>
        <end position="160"/>
    </location>
</feature>
<gene>
    <name evidence="12" type="ORF">Ccrd_014879</name>
</gene>
<evidence type="ECO:0000256" key="3">
    <source>
        <dbReference type="ARBA" id="ARBA00022771"/>
    </source>
</evidence>
<proteinExistence type="predicted"/>
<keyword evidence="5" id="KW-0805">Transcription regulation</keyword>
<keyword evidence="9" id="KW-0539">Nucleus</keyword>
<evidence type="ECO:0000256" key="7">
    <source>
        <dbReference type="ARBA" id="ARBA00023155"/>
    </source>
</evidence>
<evidence type="ECO:0000256" key="8">
    <source>
        <dbReference type="ARBA" id="ARBA00023163"/>
    </source>
</evidence>
<dbReference type="STRING" id="59895.A0A124SGL6"/>
<name>A0A124SGL6_CYNCS</name>
<dbReference type="GO" id="GO:0008270">
    <property type="term" value="F:zinc ion binding"/>
    <property type="evidence" value="ECO:0007669"/>
    <property type="project" value="UniProtKB-KW"/>
</dbReference>
<dbReference type="AlphaFoldDB" id="A0A124SGL6"/>
<evidence type="ECO:0000256" key="5">
    <source>
        <dbReference type="ARBA" id="ARBA00023015"/>
    </source>
</evidence>
<dbReference type="Gramene" id="KVI06766">
    <property type="protein sequence ID" value="KVI06766"/>
    <property type="gene ID" value="Ccrd_014879"/>
</dbReference>
<dbReference type="Pfam" id="PF04770">
    <property type="entry name" value="ZF-HD_dimer"/>
    <property type="match status" value="1"/>
</dbReference>
<keyword evidence="3" id="KW-0863">Zinc-finger</keyword>
<keyword evidence="6 12" id="KW-0238">DNA-binding</keyword>
<evidence type="ECO:0000256" key="9">
    <source>
        <dbReference type="ARBA" id="ARBA00023242"/>
    </source>
</evidence>
<feature type="domain" description="ZF-HD dimerization-type" evidence="11">
    <location>
        <begin position="39"/>
        <end position="88"/>
    </location>
</feature>
<dbReference type="PROSITE" id="PS51523">
    <property type="entry name" value="ZF_HD_DIMER"/>
    <property type="match status" value="1"/>
</dbReference>
<feature type="compositionally biased region" description="Acidic residues" evidence="10">
    <location>
        <begin position="227"/>
        <end position="243"/>
    </location>
</feature>
<keyword evidence="13" id="KW-1185">Reference proteome</keyword>
<feature type="region of interest" description="Disordered" evidence="10">
    <location>
        <begin position="1"/>
        <end position="30"/>
    </location>
</feature>
<evidence type="ECO:0000313" key="12">
    <source>
        <dbReference type="EMBL" id="KVI06766.1"/>
    </source>
</evidence>
<keyword evidence="2" id="KW-0479">Metal-binding</keyword>
<dbReference type="InterPro" id="IPR006456">
    <property type="entry name" value="ZF_HD_homeobox_Cys/His_dimer"/>
</dbReference>
<dbReference type="GO" id="GO:0005634">
    <property type="term" value="C:nucleus"/>
    <property type="evidence" value="ECO:0007669"/>
    <property type="project" value="UniProtKB-SubCell"/>
</dbReference>
<dbReference type="OMA" id="ACRYREC"/>
<keyword evidence="4" id="KW-0862">Zinc</keyword>
<feature type="compositionally biased region" description="Acidic residues" evidence="10">
    <location>
        <begin position="9"/>
        <end position="21"/>
    </location>
</feature>
<dbReference type="InterPro" id="IPR006455">
    <property type="entry name" value="Homeodomain_ZF_HD"/>
</dbReference>
<evidence type="ECO:0000313" key="13">
    <source>
        <dbReference type="Proteomes" id="UP000243975"/>
    </source>
</evidence>
<dbReference type="PANTHER" id="PTHR31948">
    <property type="entry name" value="ZINC-FINGER HOMEODOMAIN PROTEIN 2"/>
    <property type="match status" value="1"/>
</dbReference>
<dbReference type="Proteomes" id="UP000243975">
    <property type="component" value="Unassembled WGS sequence"/>
</dbReference>
<evidence type="ECO:0000256" key="6">
    <source>
        <dbReference type="ARBA" id="ARBA00023125"/>
    </source>
</evidence>
<reference evidence="12 13" key="1">
    <citation type="journal article" date="2016" name="Sci. Rep.">
        <title>The genome sequence of the outbreeding globe artichoke constructed de novo incorporating a phase-aware low-pass sequencing strategy of F1 progeny.</title>
        <authorList>
            <person name="Scaglione D."/>
            <person name="Reyes-Chin-Wo S."/>
            <person name="Acquadro A."/>
            <person name="Froenicke L."/>
            <person name="Portis E."/>
            <person name="Beitel C."/>
            <person name="Tirone M."/>
            <person name="Mauro R."/>
            <person name="Lo Monaco A."/>
            <person name="Mauromicale G."/>
            <person name="Faccioli P."/>
            <person name="Cattivelli L."/>
            <person name="Rieseberg L."/>
            <person name="Michelmore R."/>
            <person name="Lanteri S."/>
        </authorList>
    </citation>
    <scope>NUCLEOTIDE SEQUENCE [LARGE SCALE GENOMIC DNA]</scope>
    <source>
        <strain evidence="12">2C</strain>
    </source>
</reference>
<dbReference type="Gene3D" id="1.10.10.60">
    <property type="entry name" value="Homeodomain-like"/>
    <property type="match status" value="1"/>
</dbReference>
<dbReference type="InterPro" id="IPR009057">
    <property type="entry name" value="Homeodomain-like_sf"/>
</dbReference>
<dbReference type="GO" id="GO:0003700">
    <property type="term" value="F:DNA-binding transcription factor activity"/>
    <property type="evidence" value="ECO:0007669"/>
    <property type="project" value="TreeGrafter"/>
</dbReference>
<keyword evidence="7 12" id="KW-0371">Homeobox</keyword>
<sequence>MEFHRHTEDDDEEEEEDDEETGIQRTSGRMNGGIAGFRYLECLKNHAVGIGKQAVDGCREFMAAGGEGTLEALKCAACNCHRNFHRKEPEHPQASFQHHQIPPPATYYYHHRPVGYLHVTTPSSSHPHRPPLALPSTSRDNLEEISNPNSEGSKKRFRTKFTESQKERMLSFAEGLGWRIQKEEEAAVRQFCEEIGIKRKVLKVWMHNNKHTLDSTDRNVINAEREREDDDDDDDEDEDDDEELGRRVRHANLPRFTSVT</sequence>
<evidence type="ECO:0000256" key="10">
    <source>
        <dbReference type="SAM" id="MobiDB-lite"/>
    </source>
</evidence>
<evidence type="ECO:0000259" key="11">
    <source>
        <dbReference type="PROSITE" id="PS51523"/>
    </source>
</evidence>